<dbReference type="InParanoid" id="E9H4Y9"/>
<evidence type="ECO:0000259" key="4">
    <source>
        <dbReference type="PROSITE" id="PS01180"/>
    </source>
</evidence>
<dbReference type="Gene3D" id="2.60.120.290">
    <property type="entry name" value="Spermadhesin, CUB domain"/>
    <property type="match status" value="1"/>
</dbReference>
<dbReference type="PhylomeDB" id="E9H4Y9"/>
<gene>
    <name evidence="5" type="ORF">DAPPUDRAFT_253493</name>
</gene>
<keyword evidence="1" id="KW-0677">Repeat</keyword>
<dbReference type="SMART" id="SM00042">
    <property type="entry name" value="CUB"/>
    <property type="match status" value="1"/>
</dbReference>
<feature type="domain" description="CUB" evidence="4">
    <location>
        <begin position="2"/>
        <end position="112"/>
    </location>
</feature>
<dbReference type="PANTHER" id="PTHR24251">
    <property type="entry name" value="OVOCHYMASE-RELATED"/>
    <property type="match status" value="1"/>
</dbReference>
<dbReference type="InterPro" id="IPR035914">
    <property type="entry name" value="Sperma_CUB_dom_sf"/>
</dbReference>
<keyword evidence="6" id="KW-1185">Reference proteome</keyword>
<dbReference type="GO" id="GO:0038024">
    <property type="term" value="F:cargo receptor activity"/>
    <property type="evidence" value="ECO:0000318"/>
    <property type="project" value="GO_Central"/>
</dbReference>
<dbReference type="KEGG" id="dpx:DAPPUDRAFT_253493"/>
<dbReference type="EMBL" id="GL732592">
    <property type="protein sequence ID" value="EFX73229.1"/>
    <property type="molecule type" value="Genomic_DNA"/>
</dbReference>
<evidence type="ECO:0000313" key="6">
    <source>
        <dbReference type="Proteomes" id="UP000000305"/>
    </source>
</evidence>
<protein>
    <recommendedName>
        <fullName evidence="4">CUB domain-containing protein</fullName>
    </recommendedName>
</protein>
<dbReference type="Proteomes" id="UP000000305">
    <property type="component" value="Unassembled WGS sequence"/>
</dbReference>
<dbReference type="InterPro" id="IPR000859">
    <property type="entry name" value="CUB_dom"/>
</dbReference>
<dbReference type="Pfam" id="PF00431">
    <property type="entry name" value="CUB"/>
    <property type="match status" value="1"/>
</dbReference>
<name>E9H4Y9_DAPPU</name>
<evidence type="ECO:0000313" key="5">
    <source>
        <dbReference type="EMBL" id="EFX73229.1"/>
    </source>
</evidence>
<dbReference type="SUPFAM" id="SSF49854">
    <property type="entry name" value="Spermadhesin, CUB domain"/>
    <property type="match status" value="1"/>
</dbReference>
<proteinExistence type="predicted"/>
<comment type="caution">
    <text evidence="3">Lacks conserved residue(s) required for the propagation of feature annotation.</text>
</comment>
<feature type="disulfide bond" evidence="3">
    <location>
        <begin position="2"/>
        <end position="29"/>
    </location>
</feature>
<dbReference type="CDD" id="cd00041">
    <property type="entry name" value="CUB"/>
    <property type="match status" value="1"/>
</dbReference>
<evidence type="ECO:0000256" key="3">
    <source>
        <dbReference type="PROSITE-ProRule" id="PRU00059"/>
    </source>
</evidence>
<keyword evidence="2 3" id="KW-1015">Disulfide bond</keyword>
<organism evidence="5 6">
    <name type="scientific">Daphnia pulex</name>
    <name type="common">Water flea</name>
    <dbReference type="NCBI Taxonomy" id="6669"/>
    <lineage>
        <taxon>Eukaryota</taxon>
        <taxon>Metazoa</taxon>
        <taxon>Ecdysozoa</taxon>
        <taxon>Arthropoda</taxon>
        <taxon>Crustacea</taxon>
        <taxon>Branchiopoda</taxon>
        <taxon>Diplostraca</taxon>
        <taxon>Cladocera</taxon>
        <taxon>Anomopoda</taxon>
        <taxon>Daphniidae</taxon>
        <taxon>Daphnia</taxon>
    </lineage>
</organism>
<sequence>MCTNVTSAGTGVIQSPNFPGDYGNEEGQCQVSIVVPAGKRIQLTFTTFNLETRYSSIDVLESGTYYMFGVTGSAIPAVVTTKANIVYLKFNNNVSSKPNSAKYNWQATYSAVTV</sequence>
<reference evidence="5 6" key="1">
    <citation type="journal article" date="2011" name="Science">
        <title>The ecoresponsive genome of Daphnia pulex.</title>
        <authorList>
            <person name="Colbourne J.K."/>
            <person name="Pfrender M.E."/>
            <person name="Gilbert D."/>
            <person name="Thomas W.K."/>
            <person name="Tucker A."/>
            <person name="Oakley T.H."/>
            <person name="Tokishita S."/>
            <person name="Aerts A."/>
            <person name="Arnold G.J."/>
            <person name="Basu M.K."/>
            <person name="Bauer D.J."/>
            <person name="Caceres C.E."/>
            <person name="Carmel L."/>
            <person name="Casola C."/>
            <person name="Choi J.H."/>
            <person name="Detter J.C."/>
            <person name="Dong Q."/>
            <person name="Dusheyko S."/>
            <person name="Eads B.D."/>
            <person name="Frohlich T."/>
            <person name="Geiler-Samerotte K.A."/>
            <person name="Gerlach D."/>
            <person name="Hatcher P."/>
            <person name="Jogdeo S."/>
            <person name="Krijgsveld J."/>
            <person name="Kriventseva E.V."/>
            <person name="Kultz D."/>
            <person name="Laforsch C."/>
            <person name="Lindquist E."/>
            <person name="Lopez J."/>
            <person name="Manak J.R."/>
            <person name="Muller J."/>
            <person name="Pangilinan J."/>
            <person name="Patwardhan R.P."/>
            <person name="Pitluck S."/>
            <person name="Pritham E.J."/>
            <person name="Rechtsteiner A."/>
            <person name="Rho M."/>
            <person name="Rogozin I.B."/>
            <person name="Sakarya O."/>
            <person name="Salamov A."/>
            <person name="Schaack S."/>
            <person name="Shapiro H."/>
            <person name="Shiga Y."/>
            <person name="Skalitzky C."/>
            <person name="Smith Z."/>
            <person name="Souvorov A."/>
            <person name="Sung W."/>
            <person name="Tang Z."/>
            <person name="Tsuchiya D."/>
            <person name="Tu H."/>
            <person name="Vos H."/>
            <person name="Wang M."/>
            <person name="Wolf Y.I."/>
            <person name="Yamagata H."/>
            <person name="Yamada T."/>
            <person name="Ye Y."/>
            <person name="Shaw J.R."/>
            <person name="Andrews J."/>
            <person name="Crease T.J."/>
            <person name="Tang H."/>
            <person name="Lucas S.M."/>
            <person name="Robertson H.M."/>
            <person name="Bork P."/>
            <person name="Koonin E.V."/>
            <person name="Zdobnov E.M."/>
            <person name="Grigoriev I.V."/>
            <person name="Lynch M."/>
            <person name="Boore J.L."/>
        </authorList>
    </citation>
    <scope>NUCLEOTIDE SEQUENCE [LARGE SCALE GENOMIC DNA]</scope>
</reference>
<accession>E9H4Y9</accession>
<evidence type="ECO:0000256" key="1">
    <source>
        <dbReference type="ARBA" id="ARBA00022737"/>
    </source>
</evidence>
<dbReference type="PANTHER" id="PTHR24251:SF52">
    <property type="entry name" value="CUB DOMAIN-CONTAINING PROTEIN"/>
    <property type="match status" value="1"/>
</dbReference>
<dbReference type="HOGENOM" id="CLU_2032354_0_0_1"/>
<dbReference type="OrthoDB" id="9971251at2759"/>
<dbReference type="PROSITE" id="PS01180">
    <property type="entry name" value="CUB"/>
    <property type="match status" value="1"/>
</dbReference>
<dbReference type="AlphaFoldDB" id="E9H4Y9"/>
<evidence type="ECO:0000256" key="2">
    <source>
        <dbReference type="ARBA" id="ARBA00023157"/>
    </source>
</evidence>